<name>A0A4P7NA92_PYROR</name>
<evidence type="ECO:0000313" key="3">
    <source>
        <dbReference type="Proteomes" id="UP000294847"/>
    </source>
</evidence>
<proteinExistence type="predicted"/>
<dbReference type="Proteomes" id="UP000294847">
    <property type="component" value="Chromosome 2"/>
</dbReference>
<reference evidence="2 3" key="1">
    <citation type="journal article" date="2019" name="Mol. Biol. Evol.">
        <title>Blast fungal genomes show frequent chromosomal changes, gene gains and losses, and effector gene turnover.</title>
        <authorList>
            <person name="Gomez Luciano L.B."/>
            <person name="Jason Tsai I."/>
            <person name="Chuma I."/>
            <person name="Tosa Y."/>
            <person name="Chen Y.H."/>
            <person name="Li J.Y."/>
            <person name="Li M.Y."/>
            <person name="Jade Lu M.Y."/>
            <person name="Nakayashiki H."/>
            <person name="Li W.H."/>
        </authorList>
    </citation>
    <scope>NUCLEOTIDE SEQUENCE [LARGE SCALE GENOMIC DNA]</scope>
    <source>
        <strain evidence="2">MZ5-1-6</strain>
    </source>
</reference>
<dbReference type="EMBL" id="CP034205">
    <property type="protein sequence ID" value="QBZ57074.1"/>
    <property type="molecule type" value="Genomic_DNA"/>
</dbReference>
<feature type="compositionally biased region" description="Polar residues" evidence="1">
    <location>
        <begin position="32"/>
        <end position="44"/>
    </location>
</feature>
<evidence type="ECO:0000256" key="1">
    <source>
        <dbReference type="SAM" id="MobiDB-lite"/>
    </source>
</evidence>
<feature type="region of interest" description="Disordered" evidence="1">
    <location>
        <begin position="32"/>
        <end position="51"/>
    </location>
</feature>
<feature type="compositionally biased region" description="Basic and acidic residues" evidence="1">
    <location>
        <begin position="105"/>
        <end position="116"/>
    </location>
</feature>
<feature type="region of interest" description="Disordered" evidence="1">
    <location>
        <begin position="94"/>
        <end position="116"/>
    </location>
</feature>
<evidence type="ECO:0000313" key="2">
    <source>
        <dbReference type="EMBL" id="QBZ57074.1"/>
    </source>
</evidence>
<accession>A0A4P7NA92</accession>
<sequence length="116" mass="12737">MIPNRVQTRTTSLSAKTFAVTYQVNLTSQQPVIPNTQSTHNMSGQLAMPVPISPGRSSLQIVTPKDLYASLTENISSKPPSFLALREHDFIVPAPPPPSPISFRVHPDQRPKPPRS</sequence>
<gene>
    <name evidence="2" type="ORF">PoMZ_01995</name>
</gene>
<organism evidence="2 3">
    <name type="scientific">Pyricularia oryzae</name>
    <name type="common">Rice blast fungus</name>
    <name type="synonym">Magnaporthe oryzae</name>
    <dbReference type="NCBI Taxonomy" id="318829"/>
    <lineage>
        <taxon>Eukaryota</taxon>
        <taxon>Fungi</taxon>
        <taxon>Dikarya</taxon>
        <taxon>Ascomycota</taxon>
        <taxon>Pezizomycotina</taxon>
        <taxon>Sordariomycetes</taxon>
        <taxon>Sordariomycetidae</taxon>
        <taxon>Magnaporthales</taxon>
        <taxon>Pyriculariaceae</taxon>
        <taxon>Pyricularia</taxon>
    </lineage>
</organism>
<protein>
    <submittedName>
        <fullName evidence="2">Uncharacterized protein</fullName>
    </submittedName>
</protein>
<dbReference type="AlphaFoldDB" id="A0A4P7NA92"/>